<organism evidence="1 2">
    <name type="scientific">Dreissena polymorpha</name>
    <name type="common">Zebra mussel</name>
    <name type="synonym">Mytilus polymorpha</name>
    <dbReference type="NCBI Taxonomy" id="45954"/>
    <lineage>
        <taxon>Eukaryota</taxon>
        <taxon>Metazoa</taxon>
        <taxon>Spiralia</taxon>
        <taxon>Lophotrochozoa</taxon>
        <taxon>Mollusca</taxon>
        <taxon>Bivalvia</taxon>
        <taxon>Autobranchia</taxon>
        <taxon>Heteroconchia</taxon>
        <taxon>Euheterodonta</taxon>
        <taxon>Imparidentia</taxon>
        <taxon>Neoheterodontei</taxon>
        <taxon>Myida</taxon>
        <taxon>Dreissenoidea</taxon>
        <taxon>Dreissenidae</taxon>
        <taxon>Dreissena</taxon>
    </lineage>
</organism>
<proteinExistence type="predicted"/>
<evidence type="ECO:0000313" key="2">
    <source>
        <dbReference type="Proteomes" id="UP000828390"/>
    </source>
</evidence>
<protein>
    <submittedName>
        <fullName evidence="1">Uncharacterized protein</fullName>
    </submittedName>
</protein>
<dbReference type="EMBL" id="JAIWYP010000010">
    <property type="protein sequence ID" value="KAH3747732.1"/>
    <property type="molecule type" value="Genomic_DNA"/>
</dbReference>
<sequence>MLKSEANYIRLCRMCIDVGIGLLRDVLQQYIDSLYPYTTLKEFLRANKKKMIGFASADKVIGTRYVCSLKSMTHILLM</sequence>
<dbReference type="AlphaFoldDB" id="A0A9D4I5X3"/>
<gene>
    <name evidence="1" type="ORF">DPMN_182161</name>
</gene>
<reference evidence="1" key="2">
    <citation type="submission" date="2020-11" db="EMBL/GenBank/DDBJ databases">
        <authorList>
            <person name="McCartney M.A."/>
            <person name="Auch B."/>
            <person name="Kono T."/>
            <person name="Mallez S."/>
            <person name="Becker A."/>
            <person name="Gohl D.M."/>
            <person name="Silverstein K.A.T."/>
            <person name="Koren S."/>
            <person name="Bechman K.B."/>
            <person name="Herman A."/>
            <person name="Abrahante J.E."/>
            <person name="Garbe J."/>
        </authorList>
    </citation>
    <scope>NUCLEOTIDE SEQUENCE</scope>
    <source>
        <strain evidence="1">Duluth1</strain>
        <tissue evidence="1">Whole animal</tissue>
    </source>
</reference>
<keyword evidence="2" id="KW-1185">Reference proteome</keyword>
<accession>A0A9D4I5X3</accession>
<dbReference type="Proteomes" id="UP000828390">
    <property type="component" value="Unassembled WGS sequence"/>
</dbReference>
<reference evidence="1" key="1">
    <citation type="journal article" date="2019" name="bioRxiv">
        <title>The Genome of the Zebra Mussel, Dreissena polymorpha: A Resource for Invasive Species Research.</title>
        <authorList>
            <person name="McCartney M.A."/>
            <person name="Auch B."/>
            <person name="Kono T."/>
            <person name="Mallez S."/>
            <person name="Zhang Y."/>
            <person name="Obille A."/>
            <person name="Becker A."/>
            <person name="Abrahante J.E."/>
            <person name="Garbe J."/>
            <person name="Badalamenti J.P."/>
            <person name="Herman A."/>
            <person name="Mangelson H."/>
            <person name="Liachko I."/>
            <person name="Sullivan S."/>
            <person name="Sone E.D."/>
            <person name="Koren S."/>
            <person name="Silverstein K.A.T."/>
            <person name="Beckman K.B."/>
            <person name="Gohl D.M."/>
        </authorList>
    </citation>
    <scope>NUCLEOTIDE SEQUENCE</scope>
    <source>
        <strain evidence="1">Duluth1</strain>
        <tissue evidence="1">Whole animal</tissue>
    </source>
</reference>
<evidence type="ECO:0000313" key="1">
    <source>
        <dbReference type="EMBL" id="KAH3747732.1"/>
    </source>
</evidence>
<name>A0A9D4I5X3_DREPO</name>
<comment type="caution">
    <text evidence="1">The sequence shown here is derived from an EMBL/GenBank/DDBJ whole genome shotgun (WGS) entry which is preliminary data.</text>
</comment>